<evidence type="ECO:0000313" key="9">
    <source>
        <dbReference type="Proteomes" id="UP001159042"/>
    </source>
</evidence>
<evidence type="ECO:0000259" key="7">
    <source>
        <dbReference type="Pfam" id="PF13091"/>
    </source>
</evidence>
<dbReference type="GO" id="GO:0005739">
    <property type="term" value="C:mitochondrion"/>
    <property type="evidence" value="ECO:0007669"/>
    <property type="project" value="TreeGrafter"/>
</dbReference>
<name>A0AAV8VZE0_9CUCU</name>
<dbReference type="Pfam" id="PF13091">
    <property type="entry name" value="PLDc_2"/>
    <property type="match status" value="1"/>
</dbReference>
<reference evidence="8 9" key="1">
    <citation type="journal article" date="2023" name="Insect Mol. Biol.">
        <title>Genome sequencing provides insights into the evolution of gene families encoding plant cell wall-degrading enzymes in longhorned beetles.</title>
        <authorList>
            <person name="Shin N.R."/>
            <person name="Okamura Y."/>
            <person name="Kirsch R."/>
            <person name="Pauchet Y."/>
        </authorList>
    </citation>
    <scope>NUCLEOTIDE SEQUENCE [LARGE SCALE GENOMIC DNA]</scope>
    <source>
        <strain evidence="8">EAD_L_NR</strain>
    </source>
</reference>
<evidence type="ECO:0000256" key="2">
    <source>
        <dbReference type="ARBA" id="ARBA00022963"/>
    </source>
</evidence>
<sequence length="242" mass="28260">MMYLIENRIALLTSAALILVPLFTWRNLYETYRSLKRKYDEDVLFQKRHNCVIMYSEFKGMSGWPPHLERIKVDFDKENCLARLREPVIYFIDTARVSLDIAFMLVTVKSVYQALIRARHNGIRVRLLLNFESMKSRLNDIKSLIKEGIEVVTYISNGSGMCTIMHHKYIVKDYTLSNGYLCTGSLNLTDSGFVNNYEDMVFTSNQYLVQAFHKDFEESWSLISIDNENLMNKNTLLDANFV</sequence>
<evidence type="ECO:0000313" key="8">
    <source>
        <dbReference type="EMBL" id="KAJ8919630.1"/>
    </source>
</evidence>
<dbReference type="SUPFAM" id="SSF56024">
    <property type="entry name" value="Phospholipase D/nuclease"/>
    <property type="match status" value="1"/>
</dbReference>
<evidence type="ECO:0000256" key="1">
    <source>
        <dbReference type="ARBA" id="ARBA00022801"/>
    </source>
</evidence>
<keyword evidence="9" id="KW-1185">Reference proteome</keyword>
<organism evidence="8 9">
    <name type="scientific">Exocentrus adspersus</name>
    <dbReference type="NCBI Taxonomy" id="1586481"/>
    <lineage>
        <taxon>Eukaryota</taxon>
        <taxon>Metazoa</taxon>
        <taxon>Ecdysozoa</taxon>
        <taxon>Arthropoda</taxon>
        <taxon>Hexapoda</taxon>
        <taxon>Insecta</taxon>
        <taxon>Pterygota</taxon>
        <taxon>Neoptera</taxon>
        <taxon>Endopterygota</taxon>
        <taxon>Coleoptera</taxon>
        <taxon>Polyphaga</taxon>
        <taxon>Cucujiformia</taxon>
        <taxon>Chrysomeloidea</taxon>
        <taxon>Cerambycidae</taxon>
        <taxon>Lamiinae</taxon>
        <taxon>Acanthocinini</taxon>
        <taxon>Exocentrus</taxon>
    </lineage>
</organism>
<dbReference type="Gene3D" id="3.30.870.10">
    <property type="entry name" value="Endonuclease Chain A"/>
    <property type="match status" value="1"/>
</dbReference>
<comment type="similarity">
    <text evidence="4">Belongs to the phospholipase D family. MitoPLD/Zucchini subfamily.</text>
</comment>
<dbReference type="EMBL" id="JANEYG010000016">
    <property type="protein sequence ID" value="KAJ8919630.1"/>
    <property type="molecule type" value="Genomic_DNA"/>
</dbReference>
<proteinExistence type="inferred from homology"/>
<protein>
    <recommendedName>
        <fullName evidence="5">Mitochondrial cardiolipin hydrolase</fullName>
    </recommendedName>
    <alternativeName>
        <fullName evidence="6">Mitochondrial phospholipase</fullName>
    </alternativeName>
</protein>
<accession>A0AAV8VZE0</accession>
<gene>
    <name evidence="8" type="ORF">NQ315_006156</name>
</gene>
<dbReference type="AlphaFoldDB" id="A0AAV8VZE0"/>
<comment type="caution">
    <text evidence="8">The sequence shown here is derived from an EMBL/GenBank/DDBJ whole genome shotgun (WGS) entry which is preliminary data.</text>
</comment>
<dbReference type="GO" id="GO:0016042">
    <property type="term" value="P:lipid catabolic process"/>
    <property type="evidence" value="ECO:0007669"/>
    <property type="project" value="UniProtKB-KW"/>
</dbReference>
<dbReference type="GO" id="GO:0034587">
    <property type="term" value="P:piRNA processing"/>
    <property type="evidence" value="ECO:0007669"/>
    <property type="project" value="TreeGrafter"/>
</dbReference>
<dbReference type="InterPro" id="IPR051406">
    <property type="entry name" value="PLD_domain"/>
</dbReference>
<feature type="domain" description="Phospholipase D-like" evidence="7">
    <location>
        <begin position="89"/>
        <end position="220"/>
    </location>
</feature>
<dbReference type="GO" id="GO:0016891">
    <property type="term" value="F:RNA endonuclease activity producing 5'-phosphomonoesters, hydrolytic mechanism"/>
    <property type="evidence" value="ECO:0007669"/>
    <property type="project" value="TreeGrafter"/>
</dbReference>
<evidence type="ECO:0000256" key="6">
    <source>
        <dbReference type="ARBA" id="ARBA00043167"/>
    </source>
</evidence>
<evidence type="ECO:0000256" key="4">
    <source>
        <dbReference type="ARBA" id="ARBA00038012"/>
    </source>
</evidence>
<evidence type="ECO:0000256" key="5">
    <source>
        <dbReference type="ARBA" id="ARBA00040549"/>
    </source>
</evidence>
<keyword evidence="2" id="KW-0442">Lipid degradation</keyword>
<dbReference type="PANTHER" id="PTHR43856">
    <property type="entry name" value="CARDIOLIPIN HYDROLASE"/>
    <property type="match status" value="1"/>
</dbReference>
<keyword evidence="3" id="KW-0443">Lipid metabolism</keyword>
<dbReference type="PANTHER" id="PTHR43856:SF1">
    <property type="entry name" value="MITOCHONDRIAL CARDIOLIPIN HYDROLASE"/>
    <property type="match status" value="1"/>
</dbReference>
<dbReference type="InterPro" id="IPR025202">
    <property type="entry name" value="PLD-like_dom"/>
</dbReference>
<dbReference type="Proteomes" id="UP001159042">
    <property type="component" value="Unassembled WGS sequence"/>
</dbReference>
<keyword evidence="1" id="KW-0378">Hydrolase</keyword>
<evidence type="ECO:0000256" key="3">
    <source>
        <dbReference type="ARBA" id="ARBA00023098"/>
    </source>
</evidence>